<evidence type="ECO:0000313" key="2">
    <source>
        <dbReference type="Proteomes" id="UP000186817"/>
    </source>
</evidence>
<sequence>MLGGAEQLGMVTDYFSLKAPIPQSRKRAKSNLAFLEVYREQGVKVEVSYEGDWVPATTLELIEDIPSRLKVLVKMEHDDSEKVFSLDHSLYIWLKDLRDMCLTLGMLTETVECGFAASKTVSSHTALYKQPYYPAIFGRAHDFCTSMMDKKAGKDAGLLREVTGETDEPEEDSASLCEFSDLDSEDMDIDKDLADVEHDAAEREVLAHVRDNISNCPYAVAASILDESGEYGEFQMTLGKHELCGKPVLRLLAEDPLAEFALDCHFNRVAQEGANETITAPLRCKTGELISKTWTMQKVTVRDVPLVVLMHSSTQADGFEPADLFTA</sequence>
<name>A0A1Q9E1Q3_SYMMI</name>
<keyword evidence="2" id="KW-1185">Reference proteome</keyword>
<accession>A0A1Q9E1Q3</accession>
<organism evidence="1 2">
    <name type="scientific">Symbiodinium microadriaticum</name>
    <name type="common">Dinoflagellate</name>
    <name type="synonym">Zooxanthella microadriatica</name>
    <dbReference type="NCBI Taxonomy" id="2951"/>
    <lineage>
        <taxon>Eukaryota</taxon>
        <taxon>Sar</taxon>
        <taxon>Alveolata</taxon>
        <taxon>Dinophyceae</taxon>
        <taxon>Suessiales</taxon>
        <taxon>Symbiodiniaceae</taxon>
        <taxon>Symbiodinium</taxon>
    </lineage>
</organism>
<gene>
    <name evidence="1" type="ORF">AK812_SmicGene15908</name>
</gene>
<dbReference type="EMBL" id="LSRX01000295">
    <property type="protein sequence ID" value="OLQ01348.1"/>
    <property type="molecule type" value="Genomic_DNA"/>
</dbReference>
<comment type="caution">
    <text evidence="1">The sequence shown here is derived from an EMBL/GenBank/DDBJ whole genome shotgun (WGS) entry which is preliminary data.</text>
</comment>
<dbReference type="OrthoDB" id="406986at2759"/>
<protein>
    <submittedName>
        <fullName evidence="1">Uncharacterized protein</fullName>
    </submittedName>
</protein>
<reference evidence="1 2" key="1">
    <citation type="submission" date="2016-02" db="EMBL/GenBank/DDBJ databases">
        <title>Genome analysis of coral dinoflagellate symbionts highlights evolutionary adaptations to a symbiotic lifestyle.</title>
        <authorList>
            <person name="Aranda M."/>
            <person name="Li Y."/>
            <person name="Liew Y.J."/>
            <person name="Baumgarten S."/>
            <person name="Simakov O."/>
            <person name="Wilson M."/>
            <person name="Piel J."/>
            <person name="Ashoor H."/>
            <person name="Bougouffa S."/>
            <person name="Bajic V.B."/>
            <person name="Ryu T."/>
            <person name="Ravasi T."/>
            <person name="Bayer T."/>
            <person name="Micklem G."/>
            <person name="Kim H."/>
            <person name="Bhak J."/>
            <person name="Lajeunesse T.C."/>
            <person name="Voolstra C.R."/>
        </authorList>
    </citation>
    <scope>NUCLEOTIDE SEQUENCE [LARGE SCALE GENOMIC DNA]</scope>
    <source>
        <strain evidence="1 2">CCMP2467</strain>
    </source>
</reference>
<dbReference type="Proteomes" id="UP000186817">
    <property type="component" value="Unassembled WGS sequence"/>
</dbReference>
<proteinExistence type="predicted"/>
<dbReference type="AlphaFoldDB" id="A0A1Q9E1Q3"/>
<evidence type="ECO:0000313" key="1">
    <source>
        <dbReference type="EMBL" id="OLQ01348.1"/>
    </source>
</evidence>